<name>A0A0F3GLF1_9BACT</name>
<comment type="function">
    <text evidence="5">One of the primary rRNA binding proteins, this protein initially binds near the 5'-end of the 23S rRNA. It is important during the early stages of 50S assembly. It makes multiple contacts with different domains of the 23S rRNA in the assembled 50S subunit and ribosome.</text>
</comment>
<comment type="similarity">
    <text evidence="1 5">Belongs to the universal ribosomal protein uL4 family.</text>
</comment>
<sequence>MIEAEIRDIDNNIVDRVQLPQEIFGLEIRQDILQSAVVNYLANQRQGTHATKTRGLVRGGGRKPWKQKHTGRARHGSNRSPLWKGGGTIFGPQPRDYSFKLNKQFKRLALNTALSAKLSEGKLLVIDTLHVEKVSTRGIVGILNKLGLGDHKVLIVLPSDKRPDAATAVGMTSRDDSVLDNNRRVVLSARNIDGVRVINVTDINTYGILAHDYVVMTKDSLSGVAKGGAN</sequence>
<evidence type="ECO:0000313" key="7">
    <source>
        <dbReference type="EMBL" id="KJU82769.1"/>
    </source>
</evidence>
<feature type="compositionally biased region" description="Basic residues" evidence="6">
    <location>
        <begin position="60"/>
        <end position="77"/>
    </location>
</feature>
<dbReference type="GO" id="GO:0006412">
    <property type="term" value="P:translation"/>
    <property type="evidence" value="ECO:0007669"/>
    <property type="project" value="UniProtKB-UniRule"/>
</dbReference>
<protein>
    <recommendedName>
        <fullName evidence="4 5">Large ribosomal subunit protein uL4</fullName>
    </recommendedName>
</protein>
<organism evidence="7 8">
    <name type="scientific">Candidatus Magnetobacterium bavaricum</name>
    <dbReference type="NCBI Taxonomy" id="29290"/>
    <lineage>
        <taxon>Bacteria</taxon>
        <taxon>Pseudomonadati</taxon>
        <taxon>Nitrospirota</taxon>
        <taxon>Thermodesulfovibrionia</taxon>
        <taxon>Thermodesulfovibrionales</taxon>
        <taxon>Candidatus Magnetobacteriaceae</taxon>
        <taxon>Candidatus Magnetobacterium</taxon>
    </lineage>
</organism>
<keyword evidence="5" id="KW-0699">rRNA-binding</keyword>
<evidence type="ECO:0000256" key="1">
    <source>
        <dbReference type="ARBA" id="ARBA00010528"/>
    </source>
</evidence>
<dbReference type="InterPro" id="IPR023574">
    <property type="entry name" value="Ribosomal_uL4_dom_sf"/>
</dbReference>
<proteinExistence type="inferred from homology"/>
<evidence type="ECO:0000313" key="8">
    <source>
        <dbReference type="Proteomes" id="UP000033423"/>
    </source>
</evidence>
<dbReference type="Gene3D" id="3.40.1370.10">
    <property type="match status" value="1"/>
</dbReference>
<dbReference type="PATRIC" id="fig|29290.4.peg.6678"/>
<comment type="subunit">
    <text evidence="5">Part of the 50S ribosomal subunit.</text>
</comment>
<comment type="function">
    <text evidence="5">Forms part of the polypeptide exit tunnel.</text>
</comment>
<dbReference type="Pfam" id="PF00573">
    <property type="entry name" value="Ribosomal_L4"/>
    <property type="match status" value="1"/>
</dbReference>
<keyword evidence="2 5" id="KW-0689">Ribosomal protein</keyword>
<dbReference type="GO" id="GO:0005840">
    <property type="term" value="C:ribosome"/>
    <property type="evidence" value="ECO:0007669"/>
    <property type="project" value="UniProtKB-KW"/>
</dbReference>
<dbReference type="InterPro" id="IPR013005">
    <property type="entry name" value="Ribosomal_uL4-like"/>
</dbReference>
<dbReference type="Proteomes" id="UP000033423">
    <property type="component" value="Unassembled WGS sequence"/>
</dbReference>
<dbReference type="PANTHER" id="PTHR10746">
    <property type="entry name" value="50S RIBOSOMAL PROTEIN L4"/>
    <property type="match status" value="1"/>
</dbReference>
<reference evidence="7 8" key="1">
    <citation type="submission" date="2015-02" db="EMBL/GenBank/DDBJ databases">
        <title>Single-cell genomics of uncultivated deep-branching MTB reveals a conserved set of magnetosome genes.</title>
        <authorList>
            <person name="Kolinko S."/>
            <person name="Richter M."/>
            <person name="Glockner F.O."/>
            <person name="Brachmann A."/>
            <person name="Schuler D."/>
        </authorList>
    </citation>
    <scope>NUCLEOTIDE SEQUENCE [LARGE SCALE GENOMIC DNA]</scope>
    <source>
        <strain evidence="7">TM-1</strain>
    </source>
</reference>
<dbReference type="HAMAP" id="MF_01328_B">
    <property type="entry name" value="Ribosomal_uL4_B"/>
    <property type="match status" value="1"/>
</dbReference>
<evidence type="ECO:0000256" key="6">
    <source>
        <dbReference type="SAM" id="MobiDB-lite"/>
    </source>
</evidence>
<dbReference type="GO" id="GO:1990904">
    <property type="term" value="C:ribonucleoprotein complex"/>
    <property type="evidence" value="ECO:0007669"/>
    <property type="project" value="UniProtKB-KW"/>
</dbReference>
<evidence type="ECO:0000256" key="2">
    <source>
        <dbReference type="ARBA" id="ARBA00022980"/>
    </source>
</evidence>
<keyword evidence="3 5" id="KW-0687">Ribonucleoprotein</keyword>
<dbReference type="AlphaFoldDB" id="A0A0F3GLF1"/>
<gene>
    <name evidence="5" type="primary">rplD</name>
    <name evidence="7" type="ORF">MBAV_005040</name>
</gene>
<comment type="caution">
    <text evidence="7">The sequence shown here is derived from an EMBL/GenBank/DDBJ whole genome shotgun (WGS) entry which is preliminary data.</text>
</comment>
<keyword evidence="5" id="KW-0694">RNA-binding</keyword>
<keyword evidence="8" id="KW-1185">Reference proteome</keyword>
<evidence type="ECO:0000256" key="3">
    <source>
        <dbReference type="ARBA" id="ARBA00023274"/>
    </source>
</evidence>
<dbReference type="GO" id="GO:0019843">
    <property type="term" value="F:rRNA binding"/>
    <property type="evidence" value="ECO:0007669"/>
    <property type="project" value="UniProtKB-UniRule"/>
</dbReference>
<dbReference type="InterPro" id="IPR002136">
    <property type="entry name" value="Ribosomal_uL4"/>
</dbReference>
<dbReference type="PANTHER" id="PTHR10746:SF6">
    <property type="entry name" value="LARGE RIBOSOMAL SUBUNIT PROTEIN UL4M"/>
    <property type="match status" value="1"/>
</dbReference>
<dbReference type="EMBL" id="LACI01002178">
    <property type="protein sequence ID" value="KJU82769.1"/>
    <property type="molecule type" value="Genomic_DNA"/>
</dbReference>
<evidence type="ECO:0000256" key="4">
    <source>
        <dbReference type="ARBA" id="ARBA00035244"/>
    </source>
</evidence>
<evidence type="ECO:0000256" key="5">
    <source>
        <dbReference type="HAMAP-Rule" id="MF_01328"/>
    </source>
</evidence>
<accession>A0A0F3GLF1</accession>
<dbReference type="NCBIfam" id="TIGR03953">
    <property type="entry name" value="rplD_bact"/>
    <property type="match status" value="1"/>
</dbReference>
<dbReference type="GO" id="GO:0003735">
    <property type="term" value="F:structural constituent of ribosome"/>
    <property type="evidence" value="ECO:0007669"/>
    <property type="project" value="InterPro"/>
</dbReference>
<dbReference type="SUPFAM" id="SSF52166">
    <property type="entry name" value="Ribosomal protein L4"/>
    <property type="match status" value="1"/>
</dbReference>
<feature type="region of interest" description="Disordered" evidence="6">
    <location>
        <begin position="49"/>
        <end position="87"/>
    </location>
</feature>